<accession>A0A1Y6BKA1</accession>
<evidence type="ECO:0000256" key="5">
    <source>
        <dbReference type="ARBA" id="ARBA00023204"/>
    </source>
</evidence>
<keyword evidence="6" id="KW-0742">SOS response</keyword>
<evidence type="ECO:0000256" key="6">
    <source>
        <dbReference type="ARBA" id="ARBA00023236"/>
    </source>
</evidence>
<dbReference type="NCBIfam" id="NF007621">
    <property type="entry name" value="PRK10276.1"/>
    <property type="match status" value="1"/>
</dbReference>
<keyword evidence="5" id="KW-0234">DNA repair</keyword>
<dbReference type="CDD" id="cd06529">
    <property type="entry name" value="S24_LexA-like"/>
    <property type="match status" value="1"/>
</dbReference>
<sequence>MAEPRSCGSADGIRVVPPGREALDALIARFPLQVFRAAAVLSGTELPLYASHVPAGFPSPADDYLEASLNLNDYLIRHPESTFFVRVSGESMSGAGIFDGDMLVVDRLLRPRHRDVVIAVVAGELTVKRLELRADGPWLVPEHPDYPALRANLEAGFDVWGVVTAVVRSLHKPKG</sequence>
<dbReference type="InterPro" id="IPR050077">
    <property type="entry name" value="LexA_repressor"/>
</dbReference>
<dbReference type="Gene3D" id="2.10.109.10">
    <property type="entry name" value="Umud Fragment, subunit A"/>
    <property type="match status" value="1"/>
</dbReference>
<dbReference type="SUPFAM" id="SSF51306">
    <property type="entry name" value="LexA/Signal peptidase"/>
    <property type="match status" value="1"/>
</dbReference>
<dbReference type="InterPro" id="IPR036286">
    <property type="entry name" value="LexA/Signal_pep-like_sf"/>
</dbReference>
<keyword evidence="2" id="KW-0227">DNA damage</keyword>
<dbReference type="InterPro" id="IPR006197">
    <property type="entry name" value="Peptidase_S24_LexA"/>
</dbReference>
<dbReference type="PANTHER" id="PTHR33516:SF2">
    <property type="entry name" value="LEXA REPRESSOR-RELATED"/>
    <property type="match status" value="1"/>
</dbReference>
<dbReference type="GO" id="GO:0003677">
    <property type="term" value="F:DNA binding"/>
    <property type="evidence" value="ECO:0007669"/>
    <property type="project" value="InterPro"/>
</dbReference>
<dbReference type="InterPro" id="IPR015927">
    <property type="entry name" value="Peptidase_S24_S26A/B/C"/>
</dbReference>
<dbReference type="Pfam" id="PF00717">
    <property type="entry name" value="Peptidase_S24"/>
    <property type="match status" value="1"/>
</dbReference>
<reference evidence="10" key="1">
    <citation type="submission" date="2017-04" db="EMBL/GenBank/DDBJ databases">
        <authorList>
            <person name="Varghese N."/>
            <person name="Submissions S."/>
        </authorList>
    </citation>
    <scope>NUCLEOTIDE SEQUENCE [LARGE SCALE GENOMIC DNA]</scope>
    <source>
        <strain evidence="10">DSM 22618</strain>
    </source>
</reference>
<dbReference type="PRINTS" id="PR00726">
    <property type="entry name" value="LEXASERPTASE"/>
</dbReference>
<proteinExistence type="inferred from homology"/>
<dbReference type="InterPro" id="IPR039418">
    <property type="entry name" value="LexA-like"/>
</dbReference>
<evidence type="ECO:0000256" key="7">
    <source>
        <dbReference type="RuleBase" id="RU003991"/>
    </source>
</evidence>
<organism evidence="9 10">
    <name type="scientific">Pseudogulbenkiania subflava DSM 22618</name>
    <dbReference type="NCBI Taxonomy" id="1123014"/>
    <lineage>
        <taxon>Bacteria</taxon>
        <taxon>Pseudomonadati</taxon>
        <taxon>Pseudomonadota</taxon>
        <taxon>Betaproteobacteria</taxon>
        <taxon>Neisseriales</taxon>
        <taxon>Chromobacteriaceae</taxon>
        <taxon>Pseudogulbenkiania</taxon>
    </lineage>
</organism>
<keyword evidence="10" id="KW-1185">Reference proteome</keyword>
<dbReference type="PANTHER" id="PTHR33516">
    <property type="entry name" value="LEXA REPRESSOR"/>
    <property type="match status" value="1"/>
</dbReference>
<evidence type="ECO:0000256" key="1">
    <source>
        <dbReference type="ARBA" id="ARBA00007484"/>
    </source>
</evidence>
<dbReference type="GO" id="GO:0006355">
    <property type="term" value="P:regulation of DNA-templated transcription"/>
    <property type="evidence" value="ECO:0007669"/>
    <property type="project" value="InterPro"/>
</dbReference>
<dbReference type="RefSeq" id="WP_085275900.1">
    <property type="nucleotide sequence ID" value="NZ_FXAG01000007.1"/>
</dbReference>
<dbReference type="AlphaFoldDB" id="A0A1Y6BKA1"/>
<keyword evidence="4 7" id="KW-0068">Autocatalytic cleavage</keyword>
<evidence type="ECO:0000256" key="2">
    <source>
        <dbReference type="ARBA" id="ARBA00022763"/>
    </source>
</evidence>
<keyword evidence="3 7" id="KW-0378">Hydrolase</keyword>
<protein>
    <submittedName>
        <fullName evidence="9">DNA polymerase V</fullName>
    </submittedName>
</protein>
<evidence type="ECO:0000313" key="10">
    <source>
        <dbReference type="Proteomes" id="UP000192920"/>
    </source>
</evidence>
<evidence type="ECO:0000256" key="4">
    <source>
        <dbReference type="ARBA" id="ARBA00022813"/>
    </source>
</evidence>
<comment type="similarity">
    <text evidence="1 7">Belongs to the peptidase S24 family.</text>
</comment>
<evidence type="ECO:0000256" key="3">
    <source>
        <dbReference type="ARBA" id="ARBA00022801"/>
    </source>
</evidence>
<dbReference type="GO" id="GO:0006281">
    <property type="term" value="P:DNA repair"/>
    <property type="evidence" value="ECO:0007669"/>
    <property type="project" value="UniProtKB-KW"/>
</dbReference>
<dbReference type="STRING" id="1123014.SAMN02745746_01597"/>
<evidence type="ECO:0000259" key="8">
    <source>
        <dbReference type="Pfam" id="PF00717"/>
    </source>
</evidence>
<gene>
    <name evidence="9" type="ORF">SAMN02745746_01597</name>
</gene>
<name>A0A1Y6BKA1_9NEIS</name>
<dbReference type="GO" id="GO:0009432">
    <property type="term" value="P:SOS response"/>
    <property type="evidence" value="ECO:0007669"/>
    <property type="project" value="UniProtKB-KW"/>
</dbReference>
<dbReference type="Proteomes" id="UP000192920">
    <property type="component" value="Unassembled WGS sequence"/>
</dbReference>
<evidence type="ECO:0000313" key="9">
    <source>
        <dbReference type="EMBL" id="SMF15644.1"/>
    </source>
</evidence>
<dbReference type="GO" id="GO:0016787">
    <property type="term" value="F:hydrolase activity"/>
    <property type="evidence" value="ECO:0007669"/>
    <property type="project" value="UniProtKB-KW"/>
</dbReference>
<dbReference type="EMBL" id="FXAG01000007">
    <property type="protein sequence ID" value="SMF15644.1"/>
    <property type="molecule type" value="Genomic_DNA"/>
</dbReference>
<feature type="domain" description="Peptidase S24/S26A/S26B/S26C" evidence="8">
    <location>
        <begin position="47"/>
        <end position="163"/>
    </location>
</feature>